<feature type="chain" id="PRO_5001991016" description="EGF-like domain-containing protein" evidence="1">
    <location>
        <begin position="18"/>
        <end position="248"/>
    </location>
</feature>
<dbReference type="Proteomes" id="UP000014680">
    <property type="component" value="Unassembled WGS sequence"/>
</dbReference>
<name>A0A0A1U6P8_ENTIV</name>
<dbReference type="EMBL" id="KB206537">
    <property type="protein sequence ID" value="ELP90093.1"/>
    <property type="molecule type" value="Genomic_DNA"/>
</dbReference>
<reference evidence="2 3" key="1">
    <citation type="submission" date="2012-10" db="EMBL/GenBank/DDBJ databases">
        <authorList>
            <person name="Zafar N."/>
            <person name="Inman J."/>
            <person name="Hall N."/>
            <person name="Lorenzi H."/>
            <person name="Caler E."/>
        </authorList>
    </citation>
    <scope>NUCLEOTIDE SEQUENCE [LARGE SCALE GENOMIC DNA]</scope>
    <source>
        <strain evidence="2 3">IP1</strain>
    </source>
</reference>
<dbReference type="KEGG" id="eiv:EIN_405070"/>
<keyword evidence="3" id="KW-1185">Reference proteome</keyword>
<dbReference type="RefSeq" id="XP_004256864.1">
    <property type="nucleotide sequence ID" value="XM_004256816.1"/>
</dbReference>
<dbReference type="OMA" id="INGITIC"/>
<dbReference type="VEuPathDB" id="AmoebaDB:EIN_405070"/>
<dbReference type="OrthoDB" id="10418971at2759"/>
<accession>A0A0A1U6P8</accession>
<dbReference type="GeneID" id="14889127"/>
<evidence type="ECO:0000313" key="3">
    <source>
        <dbReference type="Proteomes" id="UP000014680"/>
    </source>
</evidence>
<sequence length="248" mass="27271">MTIRLLVDIVTLAVITAASICDGKEENGYYCDGNILTNCADGDVLTATLCTLGCNETTRTKTSCTGSSSCFYGYPGSFCEIKKVGEDFQSGVTVCHRNGIQQYFSCLTDCVQLTESFARCTPSDKCVWLDRSSKTFGYCPTPKTQIHESDRYNFALNDALARELQQELALKSPFCPFMSYLAACSLVYTECTTNAFFSKEDGTSCFTDCNNYNDCAELSGISSKLDCSMLCATDIVTLHLFLLFILLL</sequence>
<organism evidence="2 3">
    <name type="scientific">Entamoeba invadens IP1</name>
    <dbReference type="NCBI Taxonomy" id="370355"/>
    <lineage>
        <taxon>Eukaryota</taxon>
        <taxon>Amoebozoa</taxon>
        <taxon>Evosea</taxon>
        <taxon>Archamoebae</taxon>
        <taxon>Mastigamoebida</taxon>
        <taxon>Entamoebidae</taxon>
        <taxon>Entamoeba</taxon>
    </lineage>
</organism>
<proteinExistence type="predicted"/>
<protein>
    <recommendedName>
        <fullName evidence="4">EGF-like domain-containing protein</fullName>
    </recommendedName>
</protein>
<evidence type="ECO:0008006" key="4">
    <source>
        <dbReference type="Google" id="ProtNLM"/>
    </source>
</evidence>
<dbReference type="AlphaFoldDB" id="A0A0A1U6P8"/>
<gene>
    <name evidence="2" type="ORF">EIN_405070</name>
</gene>
<evidence type="ECO:0000313" key="2">
    <source>
        <dbReference type="EMBL" id="ELP90093.1"/>
    </source>
</evidence>
<keyword evidence="1" id="KW-0732">Signal</keyword>
<evidence type="ECO:0000256" key="1">
    <source>
        <dbReference type="SAM" id="SignalP"/>
    </source>
</evidence>
<feature type="signal peptide" evidence="1">
    <location>
        <begin position="1"/>
        <end position="17"/>
    </location>
</feature>